<keyword evidence="2" id="KW-0813">Transport</keyword>
<gene>
    <name evidence="10" type="ORF">ASPGLDRAFT_64644</name>
</gene>
<feature type="transmembrane region" description="Helical" evidence="8">
    <location>
        <begin position="118"/>
        <end position="139"/>
    </location>
</feature>
<reference evidence="11" key="1">
    <citation type="journal article" date="2017" name="Genome Biol.">
        <title>Comparative genomics reveals high biological diversity and specific adaptations in the industrially and medically important fungal genus Aspergillus.</title>
        <authorList>
            <person name="de Vries R.P."/>
            <person name="Riley R."/>
            <person name="Wiebenga A."/>
            <person name="Aguilar-Osorio G."/>
            <person name="Amillis S."/>
            <person name="Uchima C.A."/>
            <person name="Anderluh G."/>
            <person name="Asadollahi M."/>
            <person name="Askin M."/>
            <person name="Barry K."/>
            <person name="Battaglia E."/>
            <person name="Bayram O."/>
            <person name="Benocci T."/>
            <person name="Braus-Stromeyer S.A."/>
            <person name="Caldana C."/>
            <person name="Canovas D."/>
            <person name="Cerqueira G.C."/>
            <person name="Chen F."/>
            <person name="Chen W."/>
            <person name="Choi C."/>
            <person name="Clum A."/>
            <person name="Dos Santos R.A."/>
            <person name="Damasio A.R."/>
            <person name="Diallinas G."/>
            <person name="Emri T."/>
            <person name="Fekete E."/>
            <person name="Flipphi M."/>
            <person name="Freyberg S."/>
            <person name="Gallo A."/>
            <person name="Gournas C."/>
            <person name="Habgood R."/>
            <person name="Hainaut M."/>
            <person name="Harispe M.L."/>
            <person name="Henrissat B."/>
            <person name="Hilden K.S."/>
            <person name="Hope R."/>
            <person name="Hossain A."/>
            <person name="Karabika E."/>
            <person name="Karaffa L."/>
            <person name="Karanyi Z."/>
            <person name="Krasevec N."/>
            <person name="Kuo A."/>
            <person name="Kusch H."/>
            <person name="LaButti K."/>
            <person name="Lagendijk E.L."/>
            <person name="Lapidus A."/>
            <person name="Levasseur A."/>
            <person name="Lindquist E."/>
            <person name="Lipzen A."/>
            <person name="Logrieco A.F."/>
            <person name="MacCabe A."/>
            <person name="Maekelae M.R."/>
            <person name="Malavazi I."/>
            <person name="Melin P."/>
            <person name="Meyer V."/>
            <person name="Mielnichuk N."/>
            <person name="Miskei M."/>
            <person name="Molnar A.P."/>
            <person name="Mule G."/>
            <person name="Ngan C.Y."/>
            <person name="Orejas M."/>
            <person name="Orosz E."/>
            <person name="Ouedraogo J.P."/>
            <person name="Overkamp K.M."/>
            <person name="Park H.-S."/>
            <person name="Perrone G."/>
            <person name="Piumi F."/>
            <person name="Punt P.J."/>
            <person name="Ram A.F."/>
            <person name="Ramon A."/>
            <person name="Rauscher S."/>
            <person name="Record E."/>
            <person name="Riano-Pachon D.M."/>
            <person name="Robert V."/>
            <person name="Roehrig J."/>
            <person name="Ruller R."/>
            <person name="Salamov A."/>
            <person name="Salih N.S."/>
            <person name="Samson R.A."/>
            <person name="Sandor E."/>
            <person name="Sanguinetti M."/>
            <person name="Schuetze T."/>
            <person name="Sepcic K."/>
            <person name="Shelest E."/>
            <person name="Sherlock G."/>
            <person name="Sophianopoulou V."/>
            <person name="Squina F.M."/>
            <person name="Sun H."/>
            <person name="Susca A."/>
            <person name="Todd R.B."/>
            <person name="Tsang A."/>
            <person name="Unkles S.E."/>
            <person name="van de Wiele N."/>
            <person name="van Rossen-Uffink D."/>
            <person name="Oliveira J.V."/>
            <person name="Vesth T.C."/>
            <person name="Visser J."/>
            <person name="Yu J.-H."/>
            <person name="Zhou M."/>
            <person name="Andersen M.R."/>
            <person name="Archer D.B."/>
            <person name="Baker S.E."/>
            <person name="Benoit I."/>
            <person name="Brakhage A.A."/>
            <person name="Braus G.H."/>
            <person name="Fischer R."/>
            <person name="Frisvad J.C."/>
            <person name="Goldman G.H."/>
            <person name="Houbraken J."/>
            <person name="Oakley B."/>
            <person name="Pocsi I."/>
            <person name="Scazzocchio C."/>
            <person name="Seiboth B."/>
            <person name="vanKuyk P.A."/>
            <person name="Wortman J."/>
            <person name="Dyer P.S."/>
            <person name="Grigoriev I.V."/>
        </authorList>
    </citation>
    <scope>NUCLEOTIDE SEQUENCE [LARGE SCALE GENOMIC DNA]</scope>
    <source>
        <strain evidence="11">CBS 516.65</strain>
    </source>
</reference>
<dbReference type="PANTHER" id="PTHR32468">
    <property type="entry name" value="CATION/H + ANTIPORTER"/>
    <property type="match status" value="1"/>
</dbReference>
<accession>A0A1L9VR26</accession>
<proteinExistence type="predicted"/>
<feature type="transmembrane region" description="Helical" evidence="8">
    <location>
        <begin position="407"/>
        <end position="429"/>
    </location>
</feature>
<dbReference type="EMBL" id="KV878892">
    <property type="protein sequence ID" value="OJJ86344.1"/>
    <property type="molecule type" value="Genomic_DNA"/>
</dbReference>
<feature type="transmembrane region" description="Helical" evidence="8">
    <location>
        <begin position="193"/>
        <end position="217"/>
    </location>
</feature>
<dbReference type="InterPro" id="IPR050794">
    <property type="entry name" value="CPA2_transporter"/>
</dbReference>
<evidence type="ECO:0000256" key="1">
    <source>
        <dbReference type="ARBA" id="ARBA00004141"/>
    </source>
</evidence>
<dbReference type="Proteomes" id="UP000184300">
    <property type="component" value="Unassembled WGS sequence"/>
</dbReference>
<evidence type="ECO:0000259" key="9">
    <source>
        <dbReference type="Pfam" id="PF00999"/>
    </source>
</evidence>
<feature type="transmembrane region" description="Helical" evidence="8">
    <location>
        <begin position="315"/>
        <end position="336"/>
    </location>
</feature>
<feature type="transmembrane region" description="Helical" evidence="8">
    <location>
        <begin position="86"/>
        <end position="106"/>
    </location>
</feature>
<dbReference type="PANTHER" id="PTHR32468:SF0">
    <property type="entry name" value="K(+)_H(+) ANTIPORTER 1"/>
    <property type="match status" value="1"/>
</dbReference>
<feature type="transmembrane region" description="Helical" evidence="8">
    <location>
        <begin position="376"/>
        <end position="395"/>
    </location>
</feature>
<evidence type="ECO:0000256" key="7">
    <source>
        <dbReference type="SAM" id="MobiDB-lite"/>
    </source>
</evidence>
<evidence type="ECO:0000256" key="4">
    <source>
        <dbReference type="ARBA" id="ARBA00022989"/>
    </source>
</evidence>
<evidence type="ECO:0000256" key="2">
    <source>
        <dbReference type="ARBA" id="ARBA00022448"/>
    </source>
</evidence>
<organism evidence="10 11">
    <name type="scientific">Aspergillus glaucus CBS 516.65</name>
    <dbReference type="NCBI Taxonomy" id="1160497"/>
    <lineage>
        <taxon>Eukaryota</taxon>
        <taxon>Fungi</taxon>
        <taxon>Dikarya</taxon>
        <taxon>Ascomycota</taxon>
        <taxon>Pezizomycotina</taxon>
        <taxon>Eurotiomycetes</taxon>
        <taxon>Eurotiomycetidae</taxon>
        <taxon>Eurotiales</taxon>
        <taxon>Aspergillaceae</taxon>
        <taxon>Aspergillus</taxon>
        <taxon>Aspergillus subgen. Aspergillus</taxon>
    </lineage>
</organism>
<feature type="transmembrane region" description="Helical" evidence="8">
    <location>
        <begin position="56"/>
        <end position="74"/>
    </location>
</feature>
<evidence type="ECO:0000313" key="11">
    <source>
        <dbReference type="Proteomes" id="UP000184300"/>
    </source>
</evidence>
<evidence type="ECO:0000256" key="5">
    <source>
        <dbReference type="ARBA" id="ARBA00023065"/>
    </source>
</evidence>
<dbReference type="AlphaFoldDB" id="A0A1L9VR26"/>
<dbReference type="Gene3D" id="1.20.1530.20">
    <property type="match status" value="1"/>
</dbReference>
<feature type="transmembrane region" description="Helical" evidence="8">
    <location>
        <begin position="223"/>
        <end position="243"/>
    </location>
</feature>
<dbReference type="STRING" id="1160497.A0A1L9VR26"/>
<evidence type="ECO:0000313" key="10">
    <source>
        <dbReference type="EMBL" id="OJJ86344.1"/>
    </source>
</evidence>
<dbReference type="GO" id="GO:0015297">
    <property type="term" value="F:antiporter activity"/>
    <property type="evidence" value="ECO:0007669"/>
    <property type="project" value="InterPro"/>
</dbReference>
<dbReference type="VEuPathDB" id="FungiDB:ASPGLDRAFT_64644"/>
<keyword evidence="4 8" id="KW-1133">Transmembrane helix</keyword>
<comment type="subcellular location">
    <subcellularLocation>
        <location evidence="1">Membrane</location>
        <topology evidence="1">Multi-pass membrane protein</topology>
    </subcellularLocation>
</comment>
<feature type="compositionally biased region" description="Low complexity" evidence="7">
    <location>
        <begin position="515"/>
        <end position="527"/>
    </location>
</feature>
<feature type="region of interest" description="Disordered" evidence="7">
    <location>
        <begin position="499"/>
        <end position="538"/>
    </location>
</feature>
<feature type="domain" description="Cation/H+ exchanger transmembrane" evidence="9">
    <location>
        <begin position="37"/>
        <end position="423"/>
    </location>
</feature>
<dbReference type="GO" id="GO:0016020">
    <property type="term" value="C:membrane"/>
    <property type="evidence" value="ECO:0007669"/>
    <property type="project" value="UniProtKB-SubCell"/>
</dbReference>
<dbReference type="GO" id="GO:1902600">
    <property type="term" value="P:proton transmembrane transport"/>
    <property type="evidence" value="ECO:0007669"/>
    <property type="project" value="InterPro"/>
</dbReference>
<dbReference type="RefSeq" id="XP_022403033.1">
    <property type="nucleotide sequence ID" value="XM_022548803.1"/>
</dbReference>
<evidence type="ECO:0000256" key="6">
    <source>
        <dbReference type="ARBA" id="ARBA00023136"/>
    </source>
</evidence>
<keyword evidence="11" id="KW-1185">Reference proteome</keyword>
<dbReference type="GeneID" id="34465063"/>
<feature type="transmembrane region" description="Helical" evidence="8">
    <location>
        <begin position="159"/>
        <end position="181"/>
    </location>
</feature>
<keyword evidence="5" id="KW-0406">Ion transport</keyword>
<keyword evidence="6 8" id="KW-0472">Membrane</keyword>
<evidence type="ECO:0000256" key="3">
    <source>
        <dbReference type="ARBA" id="ARBA00022692"/>
    </source>
</evidence>
<protein>
    <recommendedName>
        <fullName evidence="9">Cation/H+ exchanger transmembrane domain-containing protein</fullName>
    </recommendedName>
</protein>
<dbReference type="InterPro" id="IPR038770">
    <property type="entry name" value="Na+/solute_symporter_sf"/>
</dbReference>
<dbReference type="OrthoDB" id="2687058at2759"/>
<evidence type="ECO:0000256" key="8">
    <source>
        <dbReference type="SAM" id="Phobius"/>
    </source>
</evidence>
<feature type="transmembrane region" description="Helical" evidence="8">
    <location>
        <begin position="264"/>
        <end position="283"/>
    </location>
</feature>
<sequence length="872" mass="94585">MSSSAVPLQGGILEGGNPSHYDKKNPIVIFIIQASIIIIFCRLLHWPLSKIRQPRVIAEVIAGVLLGPSVFGRIPGFTDAIFPEASIPNLNLVANLGLILFLFLVGLETDLRFLISNWRVAVSVSAAGMILPFGLGSAISHGLYNSFRDEPDTIQINFGTYLLFIGIAMAITAFPVLCRILTELKLLGTNVGVIVLSAGVGNDVVGWILLALCVALVNAGTGLTALWVLLVCVGYVLFLSLVFRPVFLRFLKRTGSLTKGPSQSVVALTLLIALASSFFTQVIGVHAIFGGFLIGLLCPHEGGFAIKLTEKIEDLVAALFLPLYFTLSGLQTNLGLLDNGTVWGYVVGIIAIAFIAKVAGGALASRLCGLLWRESFSIGVLMSCKGLVELIVLNIGLQARILSTRTFTMFVVMALVTTFATTPLTTLLYPKWYQIKVERWRRGEIDWNGNSAQDDSRHDSVAAAKDQLKTNAVRRLLVYLRLDGLSSICTLAALLSPNDQPPVPKIHPEKKKKQAAASSPEPAAEESPATEEEAPKLQVHGVRLMELTDRDSSVMKVSEIDEYTLWDPVVNTFRAFGQWHDLSIMAGVSVVPEHSYADTVVGMAHQESTDLLLLPWSETGTMSEHQSGLGIDEVNRFANGPFAEFVSCVLGHTTCNVGVLVERTMYRKPPGQPSLSGMSVWSSVWPATRSHHIVLPFLGGEDDRCALRFVLQLANNDQVTATIIHLDIAIQTPSVGNDPAGPRNSTTVQKAVPREFESDITFFNTMRDSLPDALISRVIFKRITPQNPSPDPVTLAITTVQDEMTQSPHQAGNMVVVGRRNNRVDETPAREDVGENNVALALGAIGQGMVRSEARVGNVLVLQAGRPRLSDR</sequence>
<dbReference type="Pfam" id="PF00999">
    <property type="entry name" value="Na_H_Exchanger"/>
    <property type="match status" value="1"/>
</dbReference>
<dbReference type="InterPro" id="IPR006153">
    <property type="entry name" value="Cation/H_exchanger_TM"/>
</dbReference>
<name>A0A1L9VR26_ASPGL</name>
<keyword evidence="3 8" id="KW-0812">Transmembrane</keyword>
<feature type="transmembrane region" description="Helical" evidence="8">
    <location>
        <begin position="342"/>
        <end position="364"/>
    </location>
</feature>
<feature type="transmembrane region" description="Helical" evidence="8">
    <location>
        <begin position="27"/>
        <end position="44"/>
    </location>
</feature>